<protein>
    <recommendedName>
        <fullName evidence="4">Core-binding (CB) domain-containing protein</fullName>
    </recommendedName>
</protein>
<keyword evidence="3" id="KW-1185">Reference proteome</keyword>
<dbReference type="Proteomes" id="UP000002640">
    <property type="component" value="Unassembled WGS sequence"/>
</dbReference>
<proteinExistence type="predicted"/>
<accession>G4ZB61</accession>
<dbReference type="RefSeq" id="XP_009524744.1">
    <property type="nucleotide sequence ID" value="XM_009526449.1"/>
</dbReference>
<dbReference type="GeneID" id="20656640"/>
<dbReference type="AlphaFoldDB" id="G4ZB61"/>
<sequence>MTENPGVPPINYDQHRADDFEQFLLSLRNRSGDKPGQSVYDSMRSSLFHLYRGYGRSMTPEFAADLTVFFKGLKRTVARRNHDAGVKLTEGKEPMSFSLLRSLCAAFIKHGDEEFLFAHAFLLLSWNLMCRAGNTASIHSGHMSWDEDALAILFGHMKND</sequence>
<dbReference type="RefSeq" id="XP_009524818.1">
    <property type="nucleotide sequence ID" value="XM_009526523.1"/>
</dbReference>
<gene>
    <name evidence="1" type="ORF">PHYSODRAFT_490926</name>
    <name evidence="2" type="ORF">PHYSODRAFT_495048</name>
</gene>
<dbReference type="GeneID" id="20657138"/>
<dbReference type="KEGG" id="psoj:PHYSODRAFT_495048"/>
<dbReference type="EMBL" id="JH159153">
    <property type="protein sequence ID" value="EGZ22101.1"/>
    <property type="molecule type" value="Genomic_DNA"/>
</dbReference>
<reference evidence="1 3" key="1">
    <citation type="journal article" date="2006" name="Science">
        <title>Phytophthora genome sequences uncover evolutionary origins and mechanisms of pathogenesis.</title>
        <authorList>
            <person name="Tyler B.M."/>
            <person name="Tripathy S."/>
            <person name="Zhang X."/>
            <person name="Dehal P."/>
            <person name="Jiang R.H."/>
            <person name="Aerts A."/>
            <person name="Arredondo F.D."/>
            <person name="Baxter L."/>
            <person name="Bensasson D."/>
            <person name="Beynon J.L."/>
            <person name="Chapman J."/>
            <person name="Damasceno C.M."/>
            <person name="Dorrance A.E."/>
            <person name="Dou D."/>
            <person name="Dickerman A.W."/>
            <person name="Dubchak I.L."/>
            <person name="Garbelotto M."/>
            <person name="Gijzen M."/>
            <person name="Gordon S.G."/>
            <person name="Govers F."/>
            <person name="Grunwald N.J."/>
            <person name="Huang W."/>
            <person name="Ivors K.L."/>
            <person name="Jones R.W."/>
            <person name="Kamoun S."/>
            <person name="Krampis K."/>
            <person name="Lamour K.H."/>
            <person name="Lee M.K."/>
            <person name="McDonald W.H."/>
            <person name="Medina M."/>
            <person name="Meijer H.J."/>
            <person name="Nordberg E.K."/>
            <person name="Maclean D.J."/>
            <person name="Ospina-Giraldo M.D."/>
            <person name="Morris P.F."/>
            <person name="Phuntumart V."/>
            <person name="Putnam N.H."/>
            <person name="Rash S."/>
            <person name="Rose J.K."/>
            <person name="Sakihama Y."/>
            <person name="Salamov A.A."/>
            <person name="Savidor A."/>
            <person name="Scheuring C.F."/>
            <person name="Smith B.M."/>
            <person name="Sobral B.W."/>
            <person name="Terry A."/>
            <person name="Torto-Alalibo T.A."/>
            <person name="Win J."/>
            <person name="Xu Z."/>
            <person name="Zhang H."/>
            <person name="Grigoriev I.V."/>
            <person name="Rokhsar D.S."/>
            <person name="Boore J.L."/>
        </authorList>
    </citation>
    <scope>NUCLEOTIDE SEQUENCE [LARGE SCALE GENOMIC DNA]</scope>
    <source>
        <strain evidence="1 3">P6497</strain>
    </source>
</reference>
<evidence type="ECO:0008006" key="4">
    <source>
        <dbReference type="Google" id="ProtNLM"/>
    </source>
</evidence>
<evidence type="ECO:0000313" key="3">
    <source>
        <dbReference type="Proteomes" id="UP000002640"/>
    </source>
</evidence>
<dbReference type="SMR" id="G4ZB61"/>
<evidence type="ECO:0000313" key="2">
    <source>
        <dbReference type="EMBL" id="EGZ22101.1"/>
    </source>
</evidence>
<reference evidence="1" key="2">
    <citation type="submission" date="2011-09" db="EMBL/GenBank/DDBJ databases">
        <authorList>
            <consortium name="US DOE Joint Genome Institute (JGI-PGF)"/>
            <person name="Aerts A."/>
            <person name="Grimwood J."/>
            <person name="Schmutz J."/>
            <person name="Lucas S."/>
            <person name="Hammon N."/>
            <person name="Glavina del Rio T."/>
            <person name="Dalin E."/>
            <person name="Tice H."/>
            <person name="Pitluck S."/>
            <person name="Dehal P."/>
            <person name="Chapman J."/>
            <person name="Putman N.H."/>
            <person name="Salamov A.A."/>
            <person name="Terry A."/>
            <person name="Rokhsar D.S."/>
            <person name="Boore J.L."/>
            <person name="Tripathy S."/>
            <person name="Tyler B.M."/>
            <person name="Grigoriev I.V."/>
        </authorList>
    </citation>
    <scope>NUCLEOTIDE SEQUENCE</scope>
    <source>
        <strain evidence="1">P6497</strain>
    </source>
</reference>
<evidence type="ECO:0000313" key="1">
    <source>
        <dbReference type="EMBL" id="EGZ22027.1"/>
    </source>
</evidence>
<dbReference type="KEGG" id="psoj:PHYSODRAFT_490926"/>
<organism evidence="3">
    <name type="scientific">Phytophthora sojae (strain P6497)</name>
    <name type="common">Soybean stem and root rot agent</name>
    <name type="synonym">Phytophthora megasperma f. sp. glycines</name>
    <dbReference type="NCBI Taxonomy" id="1094619"/>
    <lineage>
        <taxon>Eukaryota</taxon>
        <taxon>Sar</taxon>
        <taxon>Stramenopiles</taxon>
        <taxon>Oomycota</taxon>
        <taxon>Peronosporomycetes</taxon>
        <taxon>Peronosporales</taxon>
        <taxon>Peronosporaceae</taxon>
        <taxon>Phytophthora</taxon>
    </lineage>
</organism>
<name>G4ZB61_PHYSP</name>
<dbReference type="InParanoid" id="G4ZB61"/>
<feature type="non-terminal residue" evidence="1">
    <location>
        <position position="160"/>
    </location>
</feature>
<dbReference type="EMBL" id="JH159153">
    <property type="protein sequence ID" value="EGZ22027.1"/>
    <property type="molecule type" value="Genomic_DNA"/>
</dbReference>